<feature type="transmembrane region" description="Helical" evidence="4">
    <location>
        <begin position="201"/>
        <end position="222"/>
    </location>
</feature>
<evidence type="ECO:0000313" key="7">
    <source>
        <dbReference type="EMBL" id="GAA1513605.1"/>
    </source>
</evidence>
<proteinExistence type="predicted"/>
<feature type="region of interest" description="Disordered" evidence="3">
    <location>
        <begin position="166"/>
        <end position="188"/>
    </location>
</feature>
<keyword evidence="1 5" id="KW-0732">Signal</keyword>
<feature type="signal peptide" evidence="5">
    <location>
        <begin position="1"/>
        <end position="19"/>
    </location>
</feature>
<gene>
    <name evidence="7" type="ORF">GCM10009827_030260</name>
</gene>
<evidence type="ECO:0000256" key="1">
    <source>
        <dbReference type="ARBA" id="ARBA00022729"/>
    </source>
</evidence>
<evidence type="ECO:0000256" key="4">
    <source>
        <dbReference type="SAM" id="Phobius"/>
    </source>
</evidence>
<dbReference type="SUPFAM" id="SSF81296">
    <property type="entry name" value="E set domains"/>
    <property type="match status" value="1"/>
</dbReference>
<evidence type="ECO:0000259" key="6">
    <source>
        <dbReference type="Pfam" id="PF04234"/>
    </source>
</evidence>
<keyword evidence="8" id="KW-1185">Reference proteome</keyword>
<dbReference type="Pfam" id="PF04234">
    <property type="entry name" value="CopC"/>
    <property type="match status" value="1"/>
</dbReference>
<evidence type="ECO:0000256" key="5">
    <source>
        <dbReference type="SAM" id="SignalP"/>
    </source>
</evidence>
<evidence type="ECO:0000313" key="8">
    <source>
        <dbReference type="Proteomes" id="UP001501470"/>
    </source>
</evidence>
<keyword evidence="4" id="KW-0472">Membrane</keyword>
<keyword evidence="2" id="KW-0186">Copper</keyword>
<feature type="chain" id="PRO_5045743508" description="CopC domain-containing protein" evidence="5">
    <location>
        <begin position="20"/>
        <end position="236"/>
    </location>
</feature>
<protein>
    <recommendedName>
        <fullName evidence="6">CopC domain-containing protein</fullName>
    </recommendedName>
</protein>
<feature type="compositionally biased region" description="Low complexity" evidence="3">
    <location>
        <begin position="167"/>
        <end position="188"/>
    </location>
</feature>
<dbReference type="EMBL" id="BAAAQD010000005">
    <property type="protein sequence ID" value="GAA1513605.1"/>
    <property type="molecule type" value="Genomic_DNA"/>
</dbReference>
<comment type="caution">
    <text evidence="7">The sequence shown here is derived from an EMBL/GenBank/DDBJ whole genome shotgun (WGS) entry which is preliminary data.</text>
</comment>
<dbReference type="InterPro" id="IPR007348">
    <property type="entry name" value="CopC_dom"/>
</dbReference>
<evidence type="ECO:0000256" key="3">
    <source>
        <dbReference type="SAM" id="MobiDB-lite"/>
    </source>
</evidence>
<dbReference type="InterPro" id="IPR014755">
    <property type="entry name" value="Cu-Rt/internalin_Ig-like"/>
</dbReference>
<sequence length="236" mass="25052">MLALVAVLGVVLPAHPASAHGQLAMSDPVQDSTVDKPRAEVALYFTEQPASFAWFTVTAPSGLRVEGGWRTGEPKRLDKPVQEYFMVDGKFEPRSYNTGFPALVPVSHWPEQGLYTAAYQTVASDGEAVKGQLRFTYSGPVTPAPAGWTAPTAGPSEALTRALNKEGTPPAAVGPTQGPQQAQPPVSAPAPVKTPFVLTDWLIPALLIVGVGLMIGLAARRAPVQPEKKRRKAALR</sequence>
<keyword evidence="4" id="KW-1133">Transmembrane helix</keyword>
<keyword evidence="4" id="KW-0812">Transmembrane</keyword>
<evidence type="ECO:0000256" key="2">
    <source>
        <dbReference type="ARBA" id="ARBA00023008"/>
    </source>
</evidence>
<reference evidence="7 8" key="1">
    <citation type="journal article" date="2019" name="Int. J. Syst. Evol. Microbiol.">
        <title>The Global Catalogue of Microorganisms (GCM) 10K type strain sequencing project: providing services to taxonomists for standard genome sequencing and annotation.</title>
        <authorList>
            <consortium name="The Broad Institute Genomics Platform"/>
            <consortium name="The Broad Institute Genome Sequencing Center for Infectious Disease"/>
            <person name="Wu L."/>
            <person name="Ma J."/>
        </authorList>
    </citation>
    <scope>NUCLEOTIDE SEQUENCE [LARGE SCALE GENOMIC DNA]</scope>
    <source>
        <strain evidence="7 8">JCM 15933</strain>
    </source>
</reference>
<organism evidence="7 8">
    <name type="scientific">Dactylosporangium maewongense</name>
    <dbReference type="NCBI Taxonomy" id="634393"/>
    <lineage>
        <taxon>Bacteria</taxon>
        <taxon>Bacillati</taxon>
        <taxon>Actinomycetota</taxon>
        <taxon>Actinomycetes</taxon>
        <taxon>Micromonosporales</taxon>
        <taxon>Micromonosporaceae</taxon>
        <taxon>Dactylosporangium</taxon>
    </lineage>
</organism>
<accession>A0ABN2A916</accession>
<name>A0ABN2A916_9ACTN</name>
<dbReference type="Gene3D" id="2.60.40.1220">
    <property type="match status" value="1"/>
</dbReference>
<dbReference type="InterPro" id="IPR014756">
    <property type="entry name" value="Ig_E-set"/>
</dbReference>
<dbReference type="Proteomes" id="UP001501470">
    <property type="component" value="Unassembled WGS sequence"/>
</dbReference>
<feature type="domain" description="CopC" evidence="6">
    <location>
        <begin position="20"/>
        <end position="136"/>
    </location>
</feature>